<protein>
    <submittedName>
        <fullName evidence="1">Uncharacterized protein</fullName>
    </submittedName>
</protein>
<gene>
    <name evidence="1" type="ORF">CAP_4513</name>
</gene>
<evidence type="ECO:0000313" key="2">
    <source>
        <dbReference type="Proteomes" id="UP000019678"/>
    </source>
</evidence>
<dbReference type="Proteomes" id="UP000019678">
    <property type="component" value="Unassembled WGS sequence"/>
</dbReference>
<dbReference type="AlphaFoldDB" id="A0A017T561"/>
<evidence type="ECO:0000313" key="1">
    <source>
        <dbReference type="EMBL" id="EYF04374.1"/>
    </source>
</evidence>
<dbReference type="EMBL" id="ASRX01000034">
    <property type="protein sequence ID" value="EYF04374.1"/>
    <property type="molecule type" value="Genomic_DNA"/>
</dbReference>
<name>A0A017T561_9BACT</name>
<proteinExistence type="predicted"/>
<reference evidence="1 2" key="1">
    <citation type="submission" date="2013-05" db="EMBL/GenBank/DDBJ databases">
        <title>Genome assembly of Chondromyces apiculatus DSM 436.</title>
        <authorList>
            <person name="Sharma G."/>
            <person name="Khatri I."/>
            <person name="Kaur C."/>
            <person name="Mayilraj S."/>
            <person name="Subramanian S."/>
        </authorList>
    </citation>
    <scope>NUCLEOTIDE SEQUENCE [LARGE SCALE GENOMIC DNA]</scope>
    <source>
        <strain evidence="1 2">DSM 436</strain>
    </source>
</reference>
<keyword evidence="2" id="KW-1185">Reference proteome</keyword>
<comment type="caution">
    <text evidence="1">The sequence shown here is derived from an EMBL/GenBank/DDBJ whole genome shotgun (WGS) entry which is preliminary data.</text>
</comment>
<accession>A0A017T561</accession>
<sequence length="37" mass="4009">MSFDPFEELGQAGAPCAIHGMSREKPNLASVLAPHWL</sequence>
<dbReference type="STRING" id="1192034.CAP_4513"/>
<organism evidence="1 2">
    <name type="scientific">Chondromyces apiculatus DSM 436</name>
    <dbReference type="NCBI Taxonomy" id="1192034"/>
    <lineage>
        <taxon>Bacteria</taxon>
        <taxon>Pseudomonadati</taxon>
        <taxon>Myxococcota</taxon>
        <taxon>Polyangia</taxon>
        <taxon>Polyangiales</taxon>
        <taxon>Polyangiaceae</taxon>
        <taxon>Chondromyces</taxon>
    </lineage>
</organism>